<dbReference type="EMBL" id="VJMJ01000120">
    <property type="protein sequence ID" value="KAF0733652.1"/>
    <property type="molecule type" value="Genomic_DNA"/>
</dbReference>
<dbReference type="InterPro" id="IPR002893">
    <property type="entry name" value="Znf_MYND"/>
</dbReference>
<dbReference type="Proteomes" id="UP000481153">
    <property type="component" value="Unassembled WGS sequence"/>
</dbReference>
<reference evidence="7 8" key="1">
    <citation type="submission" date="2019-07" db="EMBL/GenBank/DDBJ databases">
        <title>Genomics analysis of Aphanomyces spp. identifies a new class of oomycete effector associated with host adaptation.</title>
        <authorList>
            <person name="Gaulin E."/>
        </authorList>
    </citation>
    <scope>NUCLEOTIDE SEQUENCE [LARGE SCALE GENOMIC DNA]</scope>
    <source>
        <strain evidence="7 8">ATCC 201684</strain>
    </source>
</reference>
<feature type="compositionally biased region" description="Polar residues" evidence="5">
    <location>
        <begin position="110"/>
        <end position="123"/>
    </location>
</feature>
<evidence type="ECO:0000313" key="8">
    <source>
        <dbReference type="Proteomes" id="UP000481153"/>
    </source>
</evidence>
<proteinExistence type="predicted"/>
<sequence length="456" mass="50735">MPSCHFCHADDARCRCGQCRAVYFCNRDCQIKAWPTHRPECIPHTQQQEKPAIGKTPPAKEEMQEHPPYRCQPQSDDTSKKEEMKTETQPATPAKKKKKMKKSKQHVEIATSTADVDSEASSSPEEDKPVQDSEPVKRSPVVDDWLPIENTASKKGKKKKGKNSPDNSSSTKTQKKPRSQSMPAAAKAPPTLKAKSNSLNVKGVSWGSVSAREFARCPGGGSAVPDEGTWALGLGNAVQDVTFGPVDQVEALKEKHEVKPVHVPKKDRVAGERMHRLTERERKEVLMQAEESQHPRDDSEVSNCRRRRRSSSGDCDAHLFASLCLEQANEFALIRSSREAMCGCSCGDLVKKVSKMHVKKLVSWLHERDVDTTAKTKAELLQIAKAIASQEKNCSTEECECARNGVPCHQDTCSGCRDSCHNERYSYDREQVVKYRQALLAKWKASSPVQPMVAVC</sequence>
<dbReference type="AlphaFoldDB" id="A0A6G0X198"/>
<dbReference type="PROSITE" id="PS50865">
    <property type="entry name" value="ZF_MYND_2"/>
    <property type="match status" value="1"/>
</dbReference>
<feature type="compositionally biased region" description="Basic and acidic residues" evidence="5">
    <location>
        <begin position="58"/>
        <end position="68"/>
    </location>
</feature>
<feature type="compositionally biased region" description="Basic and acidic residues" evidence="5">
    <location>
        <begin position="286"/>
        <end position="299"/>
    </location>
</feature>
<evidence type="ECO:0000256" key="3">
    <source>
        <dbReference type="ARBA" id="ARBA00022833"/>
    </source>
</evidence>
<keyword evidence="8" id="KW-1185">Reference proteome</keyword>
<feature type="compositionally biased region" description="Basic residues" evidence="5">
    <location>
        <begin position="94"/>
        <end position="104"/>
    </location>
</feature>
<dbReference type="Gene3D" id="6.10.140.2220">
    <property type="match status" value="1"/>
</dbReference>
<evidence type="ECO:0000313" key="7">
    <source>
        <dbReference type="EMBL" id="KAF0733652.1"/>
    </source>
</evidence>
<name>A0A6G0X198_9STRA</name>
<keyword evidence="2 4" id="KW-0863">Zinc-finger</keyword>
<feature type="domain" description="MYND-type" evidence="6">
    <location>
        <begin position="4"/>
        <end position="41"/>
    </location>
</feature>
<dbReference type="PROSITE" id="PS01360">
    <property type="entry name" value="ZF_MYND_1"/>
    <property type="match status" value="1"/>
</dbReference>
<keyword evidence="1" id="KW-0479">Metal-binding</keyword>
<evidence type="ECO:0000256" key="1">
    <source>
        <dbReference type="ARBA" id="ARBA00022723"/>
    </source>
</evidence>
<evidence type="ECO:0000256" key="4">
    <source>
        <dbReference type="PROSITE-ProRule" id="PRU00134"/>
    </source>
</evidence>
<evidence type="ECO:0000259" key="6">
    <source>
        <dbReference type="PROSITE" id="PS50865"/>
    </source>
</evidence>
<dbReference type="Pfam" id="PF01753">
    <property type="entry name" value="zf-MYND"/>
    <property type="match status" value="1"/>
</dbReference>
<feature type="compositionally biased region" description="Basic and acidic residues" evidence="5">
    <location>
        <begin position="125"/>
        <end position="141"/>
    </location>
</feature>
<evidence type="ECO:0000256" key="5">
    <source>
        <dbReference type="SAM" id="MobiDB-lite"/>
    </source>
</evidence>
<dbReference type="VEuPathDB" id="FungiDB:AeMF1_019473"/>
<dbReference type="SUPFAM" id="SSF144232">
    <property type="entry name" value="HIT/MYND zinc finger-like"/>
    <property type="match status" value="1"/>
</dbReference>
<keyword evidence="3" id="KW-0862">Zinc</keyword>
<evidence type="ECO:0000256" key="2">
    <source>
        <dbReference type="ARBA" id="ARBA00022771"/>
    </source>
</evidence>
<comment type="caution">
    <text evidence="7">The sequence shown here is derived from an EMBL/GenBank/DDBJ whole genome shotgun (WGS) entry which is preliminary data.</text>
</comment>
<feature type="compositionally biased region" description="Low complexity" evidence="5">
    <location>
        <begin position="183"/>
        <end position="195"/>
    </location>
</feature>
<gene>
    <name evidence="7" type="ORF">Ae201684_009497</name>
</gene>
<accession>A0A6G0X198</accession>
<feature type="region of interest" description="Disordered" evidence="5">
    <location>
        <begin position="286"/>
        <end position="312"/>
    </location>
</feature>
<protein>
    <recommendedName>
        <fullName evidence="6">MYND-type domain-containing protein</fullName>
    </recommendedName>
</protein>
<feature type="compositionally biased region" description="Basic and acidic residues" evidence="5">
    <location>
        <begin position="77"/>
        <end position="86"/>
    </location>
</feature>
<dbReference type="GO" id="GO:0008270">
    <property type="term" value="F:zinc ion binding"/>
    <property type="evidence" value="ECO:0007669"/>
    <property type="project" value="UniProtKB-KW"/>
</dbReference>
<feature type="region of interest" description="Disordered" evidence="5">
    <location>
        <begin position="42"/>
        <end position="200"/>
    </location>
</feature>
<organism evidence="7 8">
    <name type="scientific">Aphanomyces euteiches</name>
    <dbReference type="NCBI Taxonomy" id="100861"/>
    <lineage>
        <taxon>Eukaryota</taxon>
        <taxon>Sar</taxon>
        <taxon>Stramenopiles</taxon>
        <taxon>Oomycota</taxon>
        <taxon>Saprolegniomycetes</taxon>
        <taxon>Saprolegniales</taxon>
        <taxon>Verrucalvaceae</taxon>
        <taxon>Aphanomyces</taxon>
    </lineage>
</organism>